<dbReference type="RefSeq" id="WP_369210339.1">
    <property type="nucleotide sequence ID" value="NZ_JBFNXQ010000137.1"/>
</dbReference>
<dbReference type="PROSITE" id="PS50011">
    <property type="entry name" value="PROTEIN_KINASE_DOM"/>
    <property type="match status" value="1"/>
</dbReference>
<feature type="domain" description="Protein kinase" evidence="8">
    <location>
        <begin position="15"/>
        <end position="274"/>
    </location>
</feature>
<dbReference type="CDD" id="cd14014">
    <property type="entry name" value="STKc_PknB_like"/>
    <property type="match status" value="1"/>
</dbReference>
<dbReference type="EMBL" id="JBFNXQ010000137">
    <property type="protein sequence ID" value="MEX5721539.1"/>
    <property type="molecule type" value="Genomic_DNA"/>
</dbReference>
<keyword evidence="3" id="KW-0547">Nucleotide-binding</keyword>
<organism evidence="9 10">
    <name type="scientific">Geodermatophilus maliterrae</name>
    <dbReference type="NCBI Taxonomy" id="3162531"/>
    <lineage>
        <taxon>Bacteria</taxon>
        <taxon>Bacillati</taxon>
        <taxon>Actinomycetota</taxon>
        <taxon>Actinomycetes</taxon>
        <taxon>Geodermatophilales</taxon>
        <taxon>Geodermatophilaceae</taxon>
        <taxon>Geodermatophilus</taxon>
    </lineage>
</organism>
<reference evidence="9 10" key="1">
    <citation type="submission" date="2024-06" db="EMBL/GenBank/DDBJ databases">
        <title>Draft genome sequence of Geodermatophilus badlandi, a novel member of the Geodermatophilaceae isolated from badland sedimentary rocks in the Red desert, Wyoming, USA.</title>
        <authorList>
            <person name="Ben Tekaya S."/>
            <person name="Nouioui I."/>
            <person name="Flores G.M."/>
            <person name="Shaal M.N."/>
            <person name="Bredoire F."/>
            <person name="Basile F."/>
            <person name="Van Diepen L."/>
            <person name="Ward N.L."/>
        </authorList>
    </citation>
    <scope>NUCLEOTIDE SEQUENCE [LARGE SCALE GENOMIC DNA]</scope>
    <source>
        <strain evidence="9 10">WL48A</strain>
    </source>
</reference>
<evidence type="ECO:0000256" key="2">
    <source>
        <dbReference type="ARBA" id="ARBA00022679"/>
    </source>
</evidence>
<evidence type="ECO:0000313" key="9">
    <source>
        <dbReference type="EMBL" id="MEX5721539.1"/>
    </source>
</evidence>
<dbReference type="Pfam" id="PF00069">
    <property type="entry name" value="Pkinase"/>
    <property type="match status" value="1"/>
</dbReference>
<feature type="compositionally biased region" description="Low complexity" evidence="6">
    <location>
        <begin position="379"/>
        <end position="406"/>
    </location>
</feature>
<evidence type="ECO:0000256" key="6">
    <source>
        <dbReference type="SAM" id="MobiDB-lite"/>
    </source>
</evidence>
<keyword evidence="7" id="KW-1133">Transmembrane helix</keyword>
<evidence type="ECO:0000313" key="10">
    <source>
        <dbReference type="Proteomes" id="UP001560045"/>
    </source>
</evidence>
<keyword evidence="7" id="KW-0472">Membrane</keyword>
<keyword evidence="10" id="KW-1185">Reference proteome</keyword>
<dbReference type="GO" id="GO:0004674">
    <property type="term" value="F:protein serine/threonine kinase activity"/>
    <property type="evidence" value="ECO:0007669"/>
    <property type="project" value="UniProtKB-EC"/>
</dbReference>
<protein>
    <recommendedName>
        <fullName evidence="1">non-specific serine/threonine protein kinase</fullName>
        <ecNumber evidence="1">2.7.11.1</ecNumber>
    </recommendedName>
</protein>
<keyword evidence="4 9" id="KW-0418">Kinase</keyword>
<evidence type="ECO:0000256" key="7">
    <source>
        <dbReference type="SAM" id="Phobius"/>
    </source>
</evidence>
<keyword evidence="5" id="KW-0067">ATP-binding</keyword>
<dbReference type="InterPro" id="IPR011009">
    <property type="entry name" value="Kinase-like_dom_sf"/>
</dbReference>
<proteinExistence type="predicted"/>
<dbReference type="InterPro" id="IPR050660">
    <property type="entry name" value="NEK_Ser/Thr_kinase"/>
</dbReference>
<gene>
    <name evidence="9" type="ORF">ABQ292_24590</name>
</gene>
<evidence type="ECO:0000256" key="4">
    <source>
        <dbReference type="ARBA" id="ARBA00022777"/>
    </source>
</evidence>
<dbReference type="SUPFAM" id="SSF56112">
    <property type="entry name" value="Protein kinase-like (PK-like)"/>
    <property type="match status" value="1"/>
</dbReference>
<sequence length="654" mass="67692">MVRSTDDGHLVADRYRLHEQLDAGVTGSVRRGEDVVLGRDVLVRDVTFPVEVPGTDPAVLREQTGRAARALAQLDHPGAVPVLDVVDDGAATHVVLRDVPGTRLSEVVTRDGPLSPQRTALVGLAVLGVLRAAHAHGLLHRDVTPANVLLSAQGDASPGRVFLTDFGIAQSVGDAALAGTGLVIGSPGYTAPELARGEPPGPASDLWSLGATLFTTVEGRPPYEGDDAAGTLAAVVSGEQAPYLRAGPLQPVLERLLDRDPARRPTPEELEVALGEAAASWAGAGTAPLLPPPAAVVPDVVVRPAVLDVGTPGPVDRRAVPPAGVHRAARTPTSHRAPVRRRRRATWPLRVGLLLAGLLAVVLALLWAGRGPSTDVAAERPAATEEAPATEPPAETGTAPVTSGTTLLPALPATAATPGERLRLTIPALAEAAERTPDAVGPRAGAVLEDLRRIESLEGAEQRSAAIAADAAVAEAVLAGELDDGVGQRVQQVLDDVVRPERLVDLVAMLDVDPLAVGPGGPEVFEQLFALDHRVPADQTAARAADALQAVTAGTDQGRLSEAFERAAVPTLLELADPAPHRALVDLLARAEEDPAAVGPAPDDVLAALRSMQTLPVFELGNQAAVLLELVERDGQVTPAFRDAAVTVLPPLVR</sequence>
<feature type="region of interest" description="Disordered" evidence="6">
    <location>
        <begin position="313"/>
        <end position="341"/>
    </location>
</feature>
<dbReference type="InterPro" id="IPR000719">
    <property type="entry name" value="Prot_kinase_dom"/>
</dbReference>
<evidence type="ECO:0000256" key="1">
    <source>
        <dbReference type="ARBA" id="ARBA00012513"/>
    </source>
</evidence>
<accession>A0ABV3XLU4</accession>
<dbReference type="PROSITE" id="PS00109">
    <property type="entry name" value="PROTEIN_KINASE_TYR"/>
    <property type="match status" value="1"/>
</dbReference>
<name>A0ABV3XLU4_9ACTN</name>
<feature type="transmembrane region" description="Helical" evidence="7">
    <location>
        <begin position="347"/>
        <end position="368"/>
    </location>
</feature>
<dbReference type="Gene3D" id="1.10.510.10">
    <property type="entry name" value="Transferase(Phosphotransferase) domain 1"/>
    <property type="match status" value="1"/>
</dbReference>
<keyword evidence="7" id="KW-0812">Transmembrane</keyword>
<dbReference type="PANTHER" id="PTHR43671:SF13">
    <property type="entry name" value="SERINE_THREONINE-PROTEIN KINASE NEK2"/>
    <property type="match status" value="1"/>
</dbReference>
<dbReference type="PANTHER" id="PTHR43671">
    <property type="entry name" value="SERINE/THREONINE-PROTEIN KINASE NEK"/>
    <property type="match status" value="1"/>
</dbReference>
<dbReference type="InterPro" id="IPR008266">
    <property type="entry name" value="Tyr_kinase_AS"/>
</dbReference>
<comment type="caution">
    <text evidence="9">The sequence shown here is derived from an EMBL/GenBank/DDBJ whole genome shotgun (WGS) entry which is preliminary data.</text>
</comment>
<dbReference type="Proteomes" id="UP001560045">
    <property type="component" value="Unassembled WGS sequence"/>
</dbReference>
<feature type="region of interest" description="Disordered" evidence="6">
    <location>
        <begin position="377"/>
        <end position="406"/>
    </location>
</feature>
<evidence type="ECO:0000259" key="8">
    <source>
        <dbReference type="PROSITE" id="PS50011"/>
    </source>
</evidence>
<evidence type="ECO:0000256" key="5">
    <source>
        <dbReference type="ARBA" id="ARBA00022840"/>
    </source>
</evidence>
<keyword evidence="2 9" id="KW-0808">Transferase</keyword>
<dbReference type="Gene3D" id="3.30.200.20">
    <property type="entry name" value="Phosphorylase Kinase, domain 1"/>
    <property type="match status" value="1"/>
</dbReference>
<dbReference type="EC" id="2.7.11.1" evidence="1"/>
<evidence type="ECO:0000256" key="3">
    <source>
        <dbReference type="ARBA" id="ARBA00022741"/>
    </source>
</evidence>